<sequence length="307" mass="34982">MSDQKTERLINLTLALLASKRYLSKSEIFNTVAGYSGSAESMERMFERDKDELRNLGIQIEVRALDPLFEDDQGYLIASDTFQINSDDFSNDDLVLLNMAANLWSSSELGEEAKTALLKIHSIAGPINNDQIFAGSIIDNQDAKILTEIFDAVDNQIELQFRYKGSQRQVKPYGLFTQNGFWYLAAQDDEAIKQFKLIRIQGDFALVGSKNSFPKPEGFDLKAFIETSSKAEEVTAQILVRKNQALSLRNQFAVTEIDDEWDQMQIVFHNQEELIERVLWYLDSVKVISPSELRDEVLKRLKAFAND</sequence>
<dbReference type="InterPro" id="IPR051534">
    <property type="entry name" value="CBASS_pafABC_assoc_protein"/>
</dbReference>
<dbReference type="AlphaFoldDB" id="A0A6J6K0L4"/>
<feature type="domain" description="WYL" evidence="1">
    <location>
        <begin position="145"/>
        <end position="201"/>
    </location>
</feature>
<accession>A0A6J6K0L4</accession>
<dbReference type="Pfam" id="PF13280">
    <property type="entry name" value="WYL"/>
    <property type="match status" value="1"/>
</dbReference>
<organism evidence="3">
    <name type="scientific">freshwater metagenome</name>
    <dbReference type="NCBI Taxonomy" id="449393"/>
    <lineage>
        <taxon>unclassified sequences</taxon>
        <taxon>metagenomes</taxon>
        <taxon>ecological metagenomes</taxon>
    </lineage>
</organism>
<dbReference type="Pfam" id="PF25583">
    <property type="entry name" value="WCX"/>
    <property type="match status" value="1"/>
</dbReference>
<dbReference type="InterPro" id="IPR026881">
    <property type="entry name" value="WYL_dom"/>
</dbReference>
<name>A0A6J6K0L4_9ZZZZ</name>
<gene>
    <name evidence="3" type="ORF">UFOPK2234_00016</name>
</gene>
<dbReference type="EMBL" id="CAEZWG010000001">
    <property type="protein sequence ID" value="CAB4642796.1"/>
    <property type="molecule type" value="Genomic_DNA"/>
</dbReference>
<feature type="domain" description="WCX" evidence="2">
    <location>
        <begin position="233"/>
        <end position="304"/>
    </location>
</feature>
<dbReference type="PROSITE" id="PS52050">
    <property type="entry name" value="WYL"/>
    <property type="match status" value="1"/>
</dbReference>
<proteinExistence type="predicted"/>
<reference evidence="3" key="1">
    <citation type="submission" date="2020-05" db="EMBL/GenBank/DDBJ databases">
        <authorList>
            <person name="Chiriac C."/>
            <person name="Salcher M."/>
            <person name="Ghai R."/>
            <person name="Kavagutti S V."/>
        </authorList>
    </citation>
    <scope>NUCLEOTIDE SEQUENCE</scope>
</reference>
<dbReference type="PANTHER" id="PTHR34580">
    <property type="match status" value="1"/>
</dbReference>
<evidence type="ECO:0000259" key="2">
    <source>
        <dbReference type="Pfam" id="PF25583"/>
    </source>
</evidence>
<evidence type="ECO:0000259" key="1">
    <source>
        <dbReference type="Pfam" id="PF13280"/>
    </source>
</evidence>
<protein>
    <submittedName>
        <fullName evidence="3">Unannotated protein</fullName>
    </submittedName>
</protein>
<dbReference type="PANTHER" id="PTHR34580:SF3">
    <property type="entry name" value="PROTEIN PAFB"/>
    <property type="match status" value="1"/>
</dbReference>
<evidence type="ECO:0000313" key="3">
    <source>
        <dbReference type="EMBL" id="CAB4642796.1"/>
    </source>
</evidence>
<dbReference type="InterPro" id="IPR057727">
    <property type="entry name" value="WCX_dom"/>
</dbReference>